<name>A0A9P0MIC9_ACAOB</name>
<evidence type="ECO:0000313" key="1">
    <source>
        <dbReference type="EMBL" id="CAH2013128.1"/>
    </source>
</evidence>
<accession>A0A9P0MIC9</accession>
<dbReference type="EMBL" id="CAKOFQ010008273">
    <property type="protein sequence ID" value="CAH2013128.1"/>
    <property type="molecule type" value="Genomic_DNA"/>
</dbReference>
<evidence type="ECO:0000313" key="2">
    <source>
        <dbReference type="Proteomes" id="UP001152888"/>
    </source>
</evidence>
<keyword evidence="2" id="KW-1185">Reference proteome</keyword>
<gene>
    <name evidence="1" type="ORF">ACAOBT_LOCUS33232</name>
</gene>
<sequence length="31" mass="3483">MVESCSPVNCCNEVSQVGFNHLIHFCVRINC</sequence>
<proteinExistence type="predicted"/>
<comment type="caution">
    <text evidence="1">The sequence shown here is derived from an EMBL/GenBank/DDBJ whole genome shotgun (WGS) entry which is preliminary data.</text>
</comment>
<organism evidence="1 2">
    <name type="scientific">Acanthoscelides obtectus</name>
    <name type="common">Bean weevil</name>
    <name type="synonym">Bruchus obtectus</name>
    <dbReference type="NCBI Taxonomy" id="200917"/>
    <lineage>
        <taxon>Eukaryota</taxon>
        <taxon>Metazoa</taxon>
        <taxon>Ecdysozoa</taxon>
        <taxon>Arthropoda</taxon>
        <taxon>Hexapoda</taxon>
        <taxon>Insecta</taxon>
        <taxon>Pterygota</taxon>
        <taxon>Neoptera</taxon>
        <taxon>Endopterygota</taxon>
        <taxon>Coleoptera</taxon>
        <taxon>Polyphaga</taxon>
        <taxon>Cucujiformia</taxon>
        <taxon>Chrysomeloidea</taxon>
        <taxon>Chrysomelidae</taxon>
        <taxon>Bruchinae</taxon>
        <taxon>Bruchini</taxon>
        <taxon>Acanthoscelides</taxon>
    </lineage>
</organism>
<dbReference type="AlphaFoldDB" id="A0A9P0MIC9"/>
<reference evidence="1" key="1">
    <citation type="submission" date="2022-03" db="EMBL/GenBank/DDBJ databases">
        <authorList>
            <person name="Sayadi A."/>
        </authorList>
    </citation>
    <scope>NUCLEOTIDE SEQUENCE</scope>
</reference>
<protein>
    <submittedName>
        <fullName evidence="1">Uncharacterized protein</fullName>
    </submittedName>
</protein>
<dbReference type="Proteomes" id="UP001152888">
    <property type="component" value="Unassembled WGS sequence"/>
</dbReference>